<evidence type="ECO:0008006" key="3">
    <source>
        <dbReference type="Google" id="ProtNLM"/>
    </source>
</evidence>
<dbReference type="InterPro" id="IPR031823">
    <property type="entry name" value="TatT"/>
</dbReference>
<dbReference type="EMBL" id="JACYTR010000008">
    <property type="protein sequence ID" value="MBD8525301.1"/>
    <property type="molecule type" value="Genomic_DNA"/>
</dbReference>
<proteinExistence type="predicted"/>
<dbReference type="AlphaFoldDB" id="A0AAW3ZGZ6"/>
<evidence type="ECO:0000313" key="2">
    <source>
        <dbReference type="Proteomes" id="UP000613768"/>
    </source>
</evidence>
<sequence>MFSGVGNGLAAGIRSHDDPKTVAEALPAYLLLLDGLLIDRPESKPLLSAAAELNATYAVSFIDEPERARRLSRRALDYARRYICLQDEALCQALDGPVDVFQAQLQSCDAQSADMLFVLGNAWATYIQANSQDWGAIAALPKVESLIGCVIEQQPLRGQGMPWVVMGVLNSLRPAAVGGQPEQAKAAFERAVEVSSGRNLMAKAMFAQHYARAQFDRELHDRLVEEVLSADATAPELTLANVLAKQRAKHLMETADDYF</sequence>
<keyword evidence="2" id="KW-1185">Reference proteome</keyword>
<evidence type="ECO:0000313" key="1">
    <source>
        <dbReference type="EMBL" id="MBD8525301.1"/>
    </source>
</evidence>
<protein>
    <recommendedName>
        <fullName evidence="3">TRAP transporter TatT component family protein</fullName>
    </recommendedName>
</protein>
<name>A0AAW3ZGZ6_9GAMM</name>
<dbReference type="Proteomes" id="UP000613768">
    <property type="component" value="Unassembled WGS sequence"/>
</dbReference>
<accession>A0AAW3ZGZ6</accession>
<gene>
    <name evidence="1" type="ORF">IFO71_06040</name>
</gene>
<dbReference type="RefSeq" id="WP_192028646.1">
    <property type="nucleotide sequence ID" value="NZ_JACYTR010000008.1"/>
</dbReference>
<organism evidence="1 2">
    <name type="scientific">Pseudomarimonas arenosa</name>
    <dbReference type="NCBI Taxonomy" id="2774145"/>
    <lineage>
        <taxon>Bacteria</taxon>
        <taxon>Pseudomonadati</taxon>
        <taxon>Pseudomonadota</taxon>
        <taxon>Gammaproteobacteria</taxon>
        <taxon>Lysobacterales</taxon>
        <taxon>Lysobacteraceae</taxon>
        <taxon>Pseudomarimonas</taxon>
    </lineage>
</organism>
<dbReference type="InterPro" id="IPR038537">
    <property type="entry name" value="TatT_sf"/>
</dbReference>
<dbReference type="Gene3D" id="1.25.40.920">
    <property type="entry name" value="TRAP transporter T-component"/>
    <property type="match status" value="1"/>
</dbReference>
<reference evidence="1 2" key="1">
    <citation type="submission" date="2020-09" db="EMBL/GenBank/DDBJ databases">
        <title>Pseudoxanthomonas sp. CAU 1598 isolated from sand of Yaerae Beach.</title>
        <authorList>
            <person name="Kim W."/>
        </authorList>
    </citation>
    <scope>NUCLEOTIDE SEQUENCE [LARGE SCALE GENOMIC DNA]</scope>
    <source>
        <strain evidence="1 2">CAU 1598</strain>
    </source>
</reference>
<comment type="caution">
    <text evidence="1">The sequence shown here is derived from an EMBL/GenBank/DDBJ whole genome shotgun (WGS) entry which is preliminary data.</text>
</comment>
<dbReference type="Pfam" id="PF16811">
    <property type="entry name" value="TAtT"/>
    <property type="match status" value="1"/>
</dbReference>